<proteinExistence type="predicted"/>
<dbReference type="InterPro" id="IPR050624">
    <property type="entry name" value="HTH-type_Tx_Regulator"/>
</dbReference>
<dbReference type="InterPro" id="IPR039532">
    <property type="entry name" value="TetR_C_Firmicutes"/>
</dbReference>
<evidence type="ECO:0000259" key="3">
    <source>
        <dbReference type="PROSITE" id="PS50977"/>
    </source>
</evidence>
<sequence length="189" mass="22108">MSDKKTDHRVRYTKMVIKESLLKLLTERSINKVTVTDICREAGINRNTFYTHYANQFELLSMIENDLYEEIKQVVISSSNPQNLSYELCKYIKANKTICEVLFSEHGDKELLERILYISHDITIEKWRQQVKYFDQPLFESWYTFTAHGSIAIIKKWVNSGLKESPSKVAAFIDKATESVSKAFYSEEL</sequence>
<reference evidence="4 5" key="1">
    <citation type="submission" date="2021-01" db="EMBL/GenBank/DDBJ databases">
        <title>Whole genome sequence of Paenibacillus sonchi LMG 24727 for comparative genomics.</title>
        <authorList>
            <person name="Lee G."/>
            <person name="Kim M.-J."/>
            <person name="Lim K."/>
            <person name="Shin J.-H."/>
        </authorList>
    </citation>
    <scope>NUCLEOTIDE SEQUENCE [LARGE SCALE GENOMIC DNA]</scope>
    <source>
        <strain evidence="4 5">LMG 24727</strain>
    </source>
</reference>
<organism evidence="4 5">
    <name type="scientific">Paenibacillus sonchi</name>
    <dbReference type="NCBI Taxonomy" id="373687"/>
    <lineage>
        <taxon>Bacteria</taxon>
        <taxon>Bacillati</taxon>
        <taxon>Bacillota</taxon>
        <taxon>Bacilli</taxon>
        <taxon>Bacillales</taxon>
        <taxon>Paenibacillaceae</taxon>
        <taxon>Paenibacillus</taxon>
        <taxon>Paenibacillus sonchi group</taxon>
    </lineage>
</organism>
<protein>
    <submittedName>
        <fullName evidence="4">TetR/AcrR family transcriptional regulator</fullName>
    </submittedName>
</protein>
<dbReference type="Pfam" id="PF14278">
    <property type="entry name" value="TetR_C_8"/>
    <property type="match status" value="1"/>
</dbReference>
<accession>A0A974PA32</accession>
<evidence type="ECO:0000256" key="1">
    <source>
        <dbReference type="ARBA" id="ARBA00023125"/>
    </source>
</evidence>
<dbReference type="InterPro" id="IPR009057">
    <property type="entry name" value="Homeodomain-like_sf"/>
</dbReference>
<dbReference type="SUPFAM" id="SSF46689">
    <property type="entry name" value="Homeodomain-like"/>
    <property type="match status" value="1"/>
</dbReference>
<evidence type="ECO:0000313" key="5">
    <source>
        <dbReference type="Proteomes" id="UP000595841"/>
    </source>
</evidence>
<dbReference type="GO" id="GO:0003677">
    <property type="term" value="F:DNA binding"/>
    <property type="evidence" value="ECO:0007669"/>
    <property type="project" value="UniProtKB-UniRule"/>
</dbReference>
<name>A0A974PA32_9BACL</name>
<dbReference type="KEGG" id="pson:JI735_23585"/>
<dbReference type="Pfam" id="PF00440">
    <property type="entry name" value="TetR_N"/>
    <property type="match status" value="1"/>
</dbReference>
<dbReference type="RefSeq" id="WP_202676488.1">
    <property type="nucleotide sequence ID" value="NZ_CP068595.1"/>
</dbReference>
<feature type="DNA-binding region" description="H-T-H motif" evidence="2">
    <location>
        <begin position="34"/>
        <end position="53"/>
    </location>
</feature>
<dbReference type="PANTHER" id="PTHR43479:SF7">
    <property type="entry name" value="TETR-FAMILY TRANSCRIPTIONAL REGULATOR"/>
    <property type="match status" value="1"/>
</dbReference>
<dbReference type="PROSITE" id="PS50977">
    <property type="entry name" value="HTH_TETR_2"/>
    <property type="match status" value="1"/>
</dbReference>
<feature type="domain" description="HTH tetR-type" evidence="3">
    <location>
        <begin position="11"/>
        <end position="71"/>
    </location>
</feature>
<gene>
    <name evidence="4" type="ORF">JI735_23585</name>
</gene>
<dbReference type="AlphaFoldDB" id="A0A974PA32"/>
<keyword evidence="5" id="KW-1185">Reference proteome</keyword>
<evidence type="ECO:0000313" key="4">
    <source>
        <dbReference type="EMBL" id="QQZ59588.1"/>
    </source>
</evidence>
<dbReference type="Gene3D" id="1.10.357.10">
    <property type="entry name" value="Tetracycline Repressor, domain 2"/>
    <property type="match status" value="1"/>
</dbReference>
<evidence type="ECO:0000256" key="2">
    <source>
        <dbReference type="PROSITE-ProRule" id="PRU00335"/>
    </source>
</evidence>
<dbReference type="PANTHER" id="PTHR43479">
    <property type="entry name" value="ACREF/ENVCD OPERON REPRESSOR-RELATED"/>
    <property type="match status" value="1"/>
</dbReference>
<dbReference type="InterPro" id="IPR001647">
    <property type="entry name" value="HTH_TetR"/>
</dbReference>
<dbReference type="Proteomes" id="UP000595841">
    <property type="component" value="Chromosome"/>
</dbReference>
<keyword evidence="1 2" id="KW-0238">DNA-binding</keyword>
<dbReference type="EMBL" id="CP068595">
    <property type="protein sequence ID" value="QQZ59588.1"/>
    <property type="molecule type" value="Genomic_DNA"/>
</dbReference>